<dbReference type="AlphaFoldDB" id="D5SP55"/>
<evidence type="ECO:0000256" key="1">
    <source>
        <dbReference type="SAM" id="Phobius"/>
    </source>
</evidence>
<accession>D5SP55</accession>
<name>D5SP55_PLAL2</name>
<dbReference type="KEGG" id="plm:Plim_2373"/>
<gene>
    <name evidence="2" type="ordered locus">Plim_2373</name>
</gene>
<proteinExistence type="predicted"/>
<sequence>MRDKLSHSYAAVKTTALGGLLFLVPIIVIGIALGYVYSIAAGSYHHVKPWIPFDKATGVALVFCLATVALLLTCFVFGLLAQRAIGRHFTRTIEQQLIKVYPKYAIYKDLLAGKLGGDDNVPSLRPVLVRKEGLLLLAFEADRLASGHVVIYFPGAPDAWTGSMALVEGAQVRPINLPFSQMIGISERLGRQSSSLLDALELGEIAAFDSSPDSLKASVSKVSN</sequence>
<keyword evidence="1" id="KW-0472">Membrane</keyword>
<reference evidence="2 3" key="1">
    <citation type="journal article" date="2010" name="Stand. Genomic Sci.">
        <title>Complete genome sequence of Planctomyces limnophilus type strain (Mu 290).</title>
        <authorList>
            <person name="Labutti K."/>
            <person name="Sikorski J."/>
            <person name="Schneider S."/>
            <person name="Nolan M."/>
            <person name="Lucas S."/>
            <person name="Glavina Del Rio T."/>
            <person name="Tice H."/>
            <person name="Cheng J.F."/>
            <person name="Goodwin L."/>
            <person name="Pitluck S."/>
            <person name="Liolios K."/>
            <person name="Ivanova N."/>
            <person name="Mavromatis K."/>
            <person name="Mikhailova N."/>
            <person name="Pati A."/>
            <person name="Chen A."/>
            <person name="Palaniappan K."/>
            <person name="Land M."/>
            <person name="Hauser L."/>
            <person name="Chang Y.J."/>
            <person name="Jeffries C.D."/>
            <person name="Tindall B.J."/>
            <person name="Rohde M."/>
            <person name="Goker M."/>
            <person name="Woyke T."/>
            <person name="Bristow J."/>
            <person name="Eisen J.A."/>
            <person name="Markowitz V."/>
            <person name="Hugenholtz P."/>
            <person name="Kyrpides N.C."/>
            <person name="Klenk H.P."/>
            <person name="Lapidus A."/>
        </authorList>
    </citation>
    <scope>NUCLEOTIDE SEQUENCE [LARGE SCALE GENOMIC DNA]</scope>
    <source>
        <strain evidence="3">ATCC 43296 / DSM 3776 / IFAM 1008 / 290</strain>
    </source>
</reference>
<dbReference type="Proteomes" id="UP000002220">
    <property type="component" value="Chromosome"/>
</dbReference>
<dbReference type="HOGENOM" id="CLU_068050_5_1_0"/>
<feature type="transmembrane region" description="Helical" evidence="1">
    <location>
        <begin position="60"/>
        <end position="81"/>
    </location>
</feature>
<evidence type="ECO:0000313" key="2">
    <source>
        <dbReference type="EMBL" id="ADG68199.1"/>
    </source>
</evidence>
<dbReference type="eggNOG" id="COG2928">
    <property type="taxonomic scope" value="Bacteria"/>
</dbReference>
<evidence type="ECO:0008006" key="4">
    <source>
        <dbReference type="Google" id="ProtNLM"/>
    </source>
</evidence>
<feature type="transmembrane region" description="Helical" evidence="1">
    <location>
        <begin position="20"/>
        <end position="40"/>
    </location>
</feature>
<keyword evidence="1" id="KW-1133">Transmembrane helix</keyword>
<dbReference type="EMBL" id="CP001744">
    <property type="protein sequence ID" value="ADG68199.1"/>
    <property type="molecule type" value="Genomic_DNA"/>
</dbReference>
<organism evidence="2 3">
    <name type="scientific">Planctopirus limnophila (strain ATCC 43296 / DSM 3776 / IFAM 1008 / Mu 290)</name>
    <name type="common">Planctomyces limnophilus</name>
    <dbReference type="NCBI Taxonomy" id="521674"/>
    <lineage>
        <taxon>Bacteria</taxon>
        <taxon>Pseudomonadati</taxon>
        <taxon>Planctomycetota</taxon>
        <taxon>Planctomycetia</taxon>
        <taxon>Planctomycetales</taxon>
        <taxon>Planctomycetaceae</taxon>
        <taxon>Planctopirus</taxon>
    </lineage>
</organism>
<evidence type="ECO:0000313" key="3">
    <source>
        <dbReference type="Proteomes" id="UP000002220"/>
    </source>
</evidence>
<dbReference type="RefSeq" id="WP_013110630.1">
    <property type="nucleotide sequence ID" value="NC_014148.1"/>
</dbReference>
<keyword evidence="3" id="KW-1185">Reference proteome</keyword>
<protein>
    <recommendedName>
        <fullName evidence="4">DUF502 domain-containing protein</fullName>
    </recommendedName>
</protein>
<keyword evidence="1" id="KW-0812">Transmembrane</keyword>
<dbReference type="STRING" id="521674.Plim_2373"/>
<dbReference type="OrthoDB" id="260491at2"/>